<dbReference type="PANTHER" id="PTHR36801:SF3">
    <property type="entry name" value="OS06G0150300 PROTEIN"/>
    <property type="match status" value="1"/>
</dbReference>
<feature type="compositionally biased region" description="Basic and acidic residues" evidence="1">
    <location>
        <begin position="35"/>
        <end position="67"/>
    </location>
</feature>
<keyword evidence="3" id="KW-1185">Reference proteome</keyword>
<name>A0A6D2HL63_9BRAS</name>
<feature type="region of interest" description="Disordered" evidence="1">
    <location>
        <begin position="18"/>
        <end position="82"/>
    </location>
</feature>
<dbReference type="Proteomes" id="UP000467841">
    <property type="component" value="Unassembled WGS sequence"/>
</dbReference>
<dbReference type="PANTHER" id="PTHR36801">
    <property type="entry name" value="OS06G0150200 PROTEIN"/>
    <property type="match status" value="1"/>
</dbReference>
<evidence type="ECO:0000256" key="1">
    <source>
        <dbReference type="SAM" id="MobiDB-lite"/>
    </source>
</evidence>
<accession>A0A6D2HL63</accession>
<dbReference type="EMBL" id="CACVBM020000299">
    <property type="protein sequence ID" value="CAA7017224.1"/>
    <property type="molecule type" value="Genomic_DNA"/>
</dbReference>
<sequence length="212" mass="24017">MAACIALFSGLCGFRKKTQSHETIQTENQSSSPLETKEREQISDDLHNKERDDQDSNASHDDDHTEANPELPLPPARKAALQETYSCNNMVLQKSRSTKKKLSASLTIQVSRTLSIAKKRDAEEEKSVRKKKLKAEKSMLVRPIILGDKCRVLDGEEEADEDHSPRLMPKNRIYRPRSMSSVSISRTNSKIDINVIPVKEKTEDSVLEKEEK</sequence>
<gene>
    <name evidence="2" type="ORF">MERR_LOCUS4459</name>
</gene>
<protein>
    <submittedName>
        <fullName evidence="2">Uncharacterized protein</fullName>
    </submittedName>
</protein>
<feature type="compositionally biased region" description="Polar residues" evidence="1">
    <location>
        <begin position="21"/>
        <end position="34"/>
    </location>
</feature>
<dbReference type="AlphaFoldDB" id="A0A6D2HL63"/>
<organism evidence="2 3">
    <name type="scientific">Microthlaspi erraticum</name>
    <dbReference type="NCBI Taxonomy" id="1685480"/>
    <lineage>
        <taxon>Eukaryota</taxon>
        <taxon>Viridiplantae</taxon>
        <taxon>Streptophyta</taxon>
        <taxon>Embryophyta</taxon>
        <taxon>Tracheophyta</taxon>
        <taxon>Spermatophyta</taxon>
        <taxon>Magnoliopsida</taxon>
        <taxon>eudicotyledons</taxon>
        <taxon>Gunneridae</taxon>
        <taxon>Pentapetalae</taxon>
        <taxon>rosids</taxon>
        <taxon>malvids</taxon>
        <taxon>Brassicales</taxon>
        <taxon>Brassicaceae</taxon>
        <taxon>Coluteocarpeae</taxon>
        <taxon>Microthlaspi</taxon>
    </lineage>
</organism>
<proteinExistence type="predicted"/>
<reference evidence="2" key="1">
    <citation type="submission" date="2020-01" db="EMBL/GenBank/DDBJ databases">
        <authorList>
            <person name="Mishra B."/>
        </authorList>
    </citation>
    <scope>NUCLEOTIDE SEQUENCE [LARGE SCALE GENOMIC DNA]</scope>
</reference>
<evidence type="ECO:0000313" key="3">
    <source>
        <dbReference type="Proteomes" id="UP000467841"/>
    </source>
</evidence>
<dbReference type="OrthoDB" id="1703859at2759"/>
<feature type="region of interest" description="Disordered" evidence="1">
    <location>
        <begin position="156"/>
        <end position="186"/>
    </location>
</feature>
<evidence type="ECO:0000313" key="2">
    <source>
        <dbReference type="EMBL" id="CAA7017224.1"/>
    </source>
</evidence>
<comment type="caution">
    <text evidence="2">The sequence shown here is derived from an EMBL/GenBank/DDBJ whole genome shotgun (WGS) entry which is preliminary data.</text>
</comment>